<reference evidence="1" key="1">
    <citation type="submission" date="2013-08" db="EMBL/GenBank/DDBJ databases">
        <authorList>
            <person name="Mendez C."/>
            <person name="Richter M."/>
            <person name="Ferrer M."/>
            <person name="Sanchez J."/>
        </authorList>
    </citation>
    <scope>NUCLEOTIDE SEQUENCE</scope>
</reference>
<accession>T1BT55</accession>
<dbReference type="EMBL" id="AUZZ01003374">
    <property type="protein sequence ID" value="EQD57150.1"/>
    <property type="molecule type" value="Genomic_DNA"/>
</dbReference>
<sequence length="106" mass="12101">ELLALLKKLPCPVILSGYPSALYDEALVGWRSLELQVMNQAGVRTEKLWFNFTPDRVHWARYAGRDHTHRQTIKRRAETWARRYAAMPPAERLAVLAGLMAVEAGQ</sequence>
<dbReference type="GO" id="GO:0032259">
    <property type="term" value="P:methylation"/>
    <property type="evidence" value="ECO:0007669"/>
    <property type="project" value="UniProtKB-KW"/>
</dbReference>
<proteinExistence type="predicted"/>
<feature type="non-terminal residue" evidence="1">
    <location>
        <position position="1"/>
    </location>
</feature>
<gene>
    <name evidence="1" type="ORF">B2A_04944</name>
</gene>
<keyword evidence="1" id="KW-0489">Methyltransferase</keyword>
<dbReference type="AlphaFoldDB" id="T1BT55"/>
<evidence type="ECO:0000313" key="1">
    <source>
        <dbReference type="EMBL" id="EQD57150.1"/>
    </source>
</evidence>
<protein>
    <submittedName>
        <fullName evidence="1">Phage DNA methylase</fullName>
    </submittedName>
</protein>
<name>T1BT55_9ZZZZ</name>
<reference evidence="1" key="2">
    <citation type="journal article" date="2014" name="ISME J.">
        <title>Microbial stratification in low pH oxic and suboxic macroscopic growths along an acid mine drainage.</title>
        <authorList>
            <person name="Mendez-Garcia C."/>
            <person name="Mesa V."/>
            <person name="Sprenger R.R."/>
            <person name="Richter M."/>
            <person name="Diez M.S."/>
            <person name="Solano J."/>
            <person name="Bargiela R."/>
            <person name="Golyshina O.V."/>
            <person name="Manteca A."/>
            <person name="Ramos J.L."/>
            <person name="Gallego J.R."/>
            <person name="Llorente I."/>
            <person name="Martins Dos Santos V.A."/>
            <person name="Jensen O.N."/>
            <person name="Pelaez A.I."/>
            <person name="Sanchez J."/>
            <person name="Ferrer M."/>
        </authorList>
    </citation>
    <scope>NUCLEOTIDE SEQUENCE</scope>
</reference>
<keyword evidence="1" id="KW-0808">Transferase</keyword>
<dbReference type="GO" id="GO:0008168">
    <property type="term" value="F:methyltransferase activity"/>
    <property type="evidence" value="ECO:0007669"/>
    <property type="project" value="UniProtKB-KW"/>
</dbReference>
<comment type="caution">
    <text evidence="1">The sequence shown here is derived from an EMBL/GenBank/DDBJ whole genome shotgun (WGS) entry which is preliminary data.</text>
</comment>
<organism evidence="1">
    <name type="scientific">mine drainage metagenome</name>
    <dbReference type="NCBI Taxonomy" id="410659"/>
    <lineage>
        <taxon>unclassified sequences</taxon>
        <taxon>metagenomes</taxon>
        <taxon>ecological metagenomes</taxon>
    </lineage>
</organism>